<dbReference type="CDD" id="cd17917">
    <property type="entry name" value="DEXHc_RHA-like"/>
    <property type="match status" value="1"/>
</dbReference>
<feature type="domain" description="Helicase C-terminal" evidence="11">
    <location>
        <begin position="242"/>
        <end position="414"/>
    </location>
</feature>
<evidence type="ECO:0000313" key="12">
    <source>
        <dbReference type="EMBL" id="ERN02254.1"/>
    </source>
</evidence>
<dbReference type="PROSITE" id="PS51194">
    <property type="entry name" value="HELICASE_CTER"/>
    <property type="match status" value="1"/>
</dbReference>
<dbReference type="EMBL" id="KI394661">
    <property type="protein sequence ID" value="ERN02254.1"/>
    <property type="molecule type" value="Genomic_DNA"/>
</dbReference>
<dbReference type="InterPro" id="IPR041367">
    <property type="entry name" value="Znf-CCCH_4"/>
</dbReference>
<dbReference type="SUPFAM" id="SSF90229">
    <property type="entry name" value="CCCH zinc finger"/>
    <property type="match status" value="1"/>
</dbReference>
<evidence type="ECO:0000256" key="6">
    <source>
        <dbReference type="ARBA" id="ARBA00022833"/>
    </source>
</evidence>
<dbReference type="PANTHER" id="PTHR18934:SF221">
    <property type="entry name" value="ATP-DEPENDENT RNA HELICASE DHX34-RELATED"/>
    <property type="match status" value="1"/>
</dbReference>
<dbReference type="Proteomes" id="UP000017836">
    <property type="component" value="Unassembled WGS sequence"/>
</dbReference>
<keyword evidence="2" id="KW-0547">Nucleotide-binding</keyword>
<dbReference type="InterPro" id="IPR000571">
    <property type="entry name" value="Znf_CCCH"/>
</dbReference>
<feature type="domain" description="Helicase ATP-binding" evidence="10">
    <location>
        <begin position="22"/>
        <end position="184"/>
    </location>
</feature>
<gene>
    <name evidence="12" type="ORF">AMTR_s00045p00229710</name>
</gene>
<evidence type="ECO:0000256" key="3">
    <source>
        <dbReference type="ARBA" id="ARBA00022771"/>
    </source>
</evidence>
<dbReference type="InterPro" id="IPR036855">
    <property type="entry name" value="Znf_CCCH_sf"/>
</dbReference>
<dbReference type="SMART" id="SM00490">
    <property type="entry name" value="HELICc"/>
    <property type="match status" value="1"/>
</dbReference>
<evidence type="ECO:0000256" key="1">
    <source>
        <dbReference type="ARBA" id="ARBA00022723"/>
    </source>
</evidence>
<keyword evidence="5" id="KW-0347">Helicase</keyword>
<dbReference type="CDD" id="cd18791">
    <property type="entry name" value="SF2_C_RHA"/>
    <property type="match status" value="1"/>
</dbReference>
<keyword evidence="1 8" id="KW-0479">Metal-binding</keyword>
<evidence type="ECO:0000256" key="7">
    <source>
        <dbReference type="ARBA" id="ARBA00022840"/>
    </source>
</evidence>
<dbReference type="GO" id="GO:0004386">
    <property type="term" value="F:helicase activity"/>
    <property type="evidence" value="ECO:0000318"/>
    <property type="project" value="GO_Central"/>
</dbReference>
<dbReference type="PROSITE" id="PS50103">
    <property type="entry name" value="ZF_C3H1"/>
    <property type="match status" value="2"/>
</dbReference>
<dbReference type="Pfam" id="PF00642">
    <property type="entry name" value="zf-CCCH"/>
    <property type="match status" value="1"/>
</dbReference>
<organism evidence="12 13">
    <name type="scientific">Amborella trichopoda</name>
    <dbReference type="NCBI Taxonomy" id="13333"/>
    <lineage>
        <taxon>Eukaryota</taxon>
        <taxon>Viridiplantae</taxon>
        <taxon>Streptophyta</taxon>
        <taxon>Embryophyta</taxon>
        <taxon>Tracheophyta</taxon>
        <taxon>Spermatophyta</taxon>
        <taxon>Magnoliopsida</taxon>
        <taxon>Amborellales</taxon>
        <taxon>Amborellaceae</taxon>
        <taxon>Amborella</taxon>
    </lineage>
</organism>
<dbReference type="Gramene" id="ERN02254">
    <property type="protein sequence ID" value="ERN02254"/>
    <property type="gene ID" value="AMTR_s00045p00229710"/>
</dbReference>
<accession>W1P3P6</accession>
<evidence type="ECO:0000256" key="8">
    <source>
        <dbReference type="PROSITE-ProRule" id="PRU00723"/>
    </source>
</evidence>
<dbReference type="STRING" id="13333.W1P3P6"/>
<dbReference type="eggNOG" id="KOG0920">
    <property type="taxonomic scope" value="Eukaryota"/>
</dbReference>
<keyword evidence="13" id="KW-1185">Reference proteome</keyword>
<dbReference type="PANTHER" id="PTHR18934">
    <property type="entry name" value="ATP-DEPENDENT RNA HELICASE"/>
    <property type="match status" value="1"/>
</dbReference>
<feature type="domain" description="C3H1-type" evidence="9">
    <location>
        <begin position="715"/>
        <end position="741"/>
    </location>
</feature>
<dbReference type="GO" id="GO:0016787">
    <property type="term" value="F:hydrolase activity"/>
    <property type="evidence" value="ECO:0007669"/>
    <property type="project" value="UniProtKB-KW"/>
</dbReference>
<dbReference type="SUPFAM" id="SSF52540">
    <property type="entry name" value="P-loop containing nucleoside triphosphate hydrolases"/>
    <property type="match status" value="1"/>
</dbReference>
<feature type="zinc finger region" description="C3H1-type" evidence="8">
    <location>
        <begin position="715"/>
        <end position="741"/>
    </location>
</feature>
<dbReference type="SMART" id="SM00487">
    <property type="entry name" value="DEXDc"/>
    <property type="match status" value="1"/>
</dbReference>
<dbReference type="Pfam" id="PF18044">
    <property type="entry name" value="zf-CCCH_4"/>
    <property type="match status" value="1"/>
</dbReference>
<evidence type="ECO:0000259" key="10">
    <source>
        <dbReference type="PROSITE" id="PS51192"/>
    </source>
</evidence>
<dbReference type="InterPro" id="IPR011545">
    <property type="entry name" value="DEAD/DEAH_box_helicase_dom"/>
</dbReference>
<dbReference type="Gene3D" id="4.10.1000.10">
    <property type="entry name" value="Zinc finger, CCCH-type"/>
    <property type="match status" value="1"/>
</dbReference>
<dbReference type="OrthoDB" id="66977at2759"/>
<dbReference type="InterPro" id="IPR014001">
    <property type="entry name" value="Helicase_ATP-bd"/>
</dbReference>
<evidence type="ECO:0008006" key="14">
    <source>
        <dbReference type="Google" id="ProtNLM"/>
    </source>
</evidence>
<dbReference type="KEGG" id="atr:18430359"/>
<sequence length="1004" mass="113904">MAPPSSWNLAALPIMALKDRIVEKINSNRVTLIVGDTGCGKSSQIPQFLLQAGLQPILCTQPRRFAVVAVAKMVAEARSCQVGDEVGYHIGQLKRTNPWSKIVFKTAGVLMEEMREKGIAALKTYKVIILDEVHERSVESDLVLVCVKQFMLKHNELRVVLMSATADITRYRDYFKDLGRDERVDVLAIPSTSKETIFQRKVLYLEQVTELLEVKSDFLSALEADTISSSSVADITPQFHNLIRDLVLYIHKTEPDIEKSILIFLPTYRSLEQQWSLLAESELHFKVHILHSSIDTEQALMAMQICKSDRKVILATNIAESSVTIPGVAFVIDSCRSLQIFWDDNRKRDATELVWVSKSQADQRKGRTGRTCDGQIYRLVPRTLFNSFVQHEIPAILKLSLRKQVITISCAESKIIYDPRALLRKALDPPNPEIVRDALNLLVHLHALDAPTSHRGRYEPTFVGHLLGGLPLNFDASMLVIKFGEIGMLREGILLGILMDSQPLPIHHPFGQHKLFAEYLDNYFQIDPSITPRASFKEVELMGNLCAFGLWQRVFKDKDRLEQLKQEAAVNGEKSILVLNPSLEKEWCSSHNLVQRSLHAIGETYDVLLHAMHRFRPNFLVGSHVLPNYYTPNELRHNCLLHQGDSEDDNYIGAGTSLLEVNMQTNVCIDSPFVTPRDFQASSVAANLRSVIKEIRVLCTEDVSENQHGQEKLVNDPFVCRFFLNGSCDRGSQCQFLHFLHEMKPPCRYFFSLEGCRYGASCRFSHSIPGFDGSLMGVPCAPEIASHEPYQLLPLWTTKLGYFVLILDDGELNFTSRLSQYFQTSNIVVATEQQFPTIPEGIPMGITILEGVDFPMAFISMNAKKVPIIWRKVQSVLWCVKFMENNEDFESQSGLLEKLFKCLAIRCLADGLHDMQLILIMNNLRFSQLQVERLGQDCFFFLMESIPFDEATFGEFLDCSMTRQKMVACMPVIYIFKLHPPSKTLFGDYTSTLRNNLYYGQSHA</sequence>
<evidence type="ECO:0000313" key="13">
    <source>
        <dbReference type="Proteomes" id="UP000017836"/>
    </source>
</evidence>
<dbReference type="Gene3D" id="3.40.50.300">
    <property type="entry name" value="P-loop containing nucleotide triphosphate hydrolases"/>
    <property type="match status" value="2"/>
</dbReference>
<dbReference type="HOGENOM" id="CLU_007384_0_0_1"/>
<dbReference type="OMA" id="INPPMYL"/>
<dbReference type="GO" id="GO:0008270">
    <property type="term" value="F:zinc ion binding"/>
    <property type="evidence" value="ECO:0007669"/>
    <property type="project" value="UniProtKB-KW"/>
</dbReference>
<protein>
    <recommendedName>
        <fullName evidence="14">Zinc finger CCCH domain-containing protein 4</fullName>
    </recommendedName>
</protein>
<evidence type="ECO:0000256" key="2">
    <source>
        <dbReference type="ARBA" id="ARBA00022741"/>
    </source>
</evidence>
<proteinExistence type="predicted"/>
<dbReference type="GO" id="GO:0005524">
    <property type="term" value="F:ATP binding"/>
    <property type="evidence" value="ECO:0007669"/>
    <property type="project" value="UniProtKB-KW"/>
</dbReference>
<dbReference type="InterPro" id="IPR027417">
    <property type="entry name" value="P-loop_NTPase"/>
</dbReference>
<dbReference type="SMART" id="SM00356">
    <property type="entry name" value="ZnF_C3H1"/>
    <property type="match status" value="2"/>
</dbReference>
<dbReference type="PROSITE" id="PS51192">
    <property type="entry name" value="HELICASE_ATP_BIND_1"/>
    <property type="match status" value="1"/>
</dbReference>
<keyword evidence="3 8" id="KW-0863">Zinc-finger</keyword>
<keyword evidence="6 8" id="KW-0862">Zinc</keyword>
<evidence type="ECO:0000256" key="4">
    <source>
        <dbReference type="ARBA" id="ARBA00022801"/>
    </source>
</evidence>
<keyword evidence="4" id="KW-0378">Hydrolase</keyword>
<evidence type="ECO:0000259" key="11">
    <source>
        <dbReference type="PROSITE" id="PS51194"/>
    </source>
</evidence>
<feature type="domain" description="C3H1-type" evidence="9">
    <location>
        <begin position="742"/>
        <end position="769"/>
    </location>
</feature>
<dbReference type="AlphaFoldDB" id="W1P3P6"/>
<evidence type="ECO:0000256" key="5">
    <source>
        <dbReference type="ARBA" id="ARBA00022806"/>
    </source>
</evidence>
<dbReference type="GO" id="GO:0003723">
    <property type="term" value="F:RNA binding"/>
    <property type="evidence" value="ECO:0000318"/>
    <property type="project" value="GO_Central"/>
</dbReference>
<evidence type="ECO:0000259" key="9">
    <source>
        <dbReference type="PROSITE" id="PS50103"/>
    </source>
</evidence>
<dbReference type="InterPro" id="IPR001650">
    <property type="entry name" value="Helicase_C-like"/>
</dbReference>
<reference evidence="13" key="1">
    <citation type="journal article" date="2013" name="Science">
        <title>The Amborella genome and the evolution of flowering plants.</title>
        <authorList>
            <consortium name="Amborella Genome Project"/>
        </authorList>
    </citation>
    <scope>NUCLEOTIDE SEQUENCE [LARGE SCALE GENOMIC DNA]</scope>
</reference>
<dbReference type="Pfam" id="PF00271">
    <property type="entry name" value="Helicase_C"/>
    <property type="match status" value="1"/>
</dbReference>
<name>W1P3P6_AMBTC</name>
<keyword evidence="7" id="KW-0067">ATP-binding</keyword>
<feature type="zinc finger region" description="C3H1-type" evidence="8">
    <location>
        <begin position="742"/>
        <end position="769"/>
    </location>
</feature>
<dbReference type="Pfam" id="PF00270">
    <property type="entry name" value="DEAD"/>
    <property type="match status" value="1"/>
</dbReference>